<dbReference type="EMBL" id="JBICBT010000667">
    <property type="protein sequence ID" value="KAL3106010.1"/>
    <property type="molecule type" value="Genomic_DNA"/>
</dbReference>
<keyword evidence="2" id="KW-1185">Reference proteome</keyword>
<dbReference type="SUPFAM" id="SSF53448">
    <property type="entry name" value="Nucleotide-diphospho-sugar transferases"/>
    <property type="match status" value="1"/>
</dbReference>
<accession>A0ABD2KSU9</accession>
<sequence>MSKNSQKNGTIIWHGIKLSTMPKQNDQTNGKIIVLETSIASQKQYNLSAEQNKFSVLFALNQTAEPFTRFSLMEKEFDGRALQNDFLHSNGPSFLSDYADLWLLGIDMLPMAHQTEEQKEQLKMKLFINRSCNCFMEAWFVQPSDSIGPSDLKMPSAGQSNCPPKSVDQIFTTKFTNTEQQIISIEALTDANIKSVMVELLSTKKESANRTEVSFKIGTDTDFEVALPGSSKLMKSEGLRLARGIYLLNLDIIVINRRFKLKMSNEEFVANIHCFMLRLNGTQFGGVNCPTGDKLAWEAINRIKVQGQMLLFGSPIVKQMNNSMPFEGKSNFASGIVSTVSDECNGEKMAYTLKLNDSRMVRGKKFDCSFAWLLERYKLSDKYAIKKKIKVKFPDHSKFVFVTAANNAYFRTLRVLIASIKQTFGCKQKIIFYDLESVRQNKEWKAELDSACNLELRIFNFSQMVAGRVRHPKSYAWKIFVMADVLLEYDTVIWVDTSIFFASDNLTTILKPLQNAKIGPIQMPGFSSHGMNIATHPGMYEYLPLYTNFEPNKTYELSGNDPPQFESNFVILHKTEQTRQLMKWHNLNY</sequence>
<proteinExistence type="predicted"/>
<dbReference type="Pfam" id="PF07801">
    <property type="entry name" value="DUF1647"/>
    <property type="match status" value="1"/>
</dbReference>
<name>A0ABD2KSU9_9BILA</name>
<dbReference type="PANTHER" id="PTHR31389:SF4">
    <property type="entry name" value="LD39211P"/>
    <property type="match status" value="1"/>
</dbReference>
<reference evidence="1 2" key="1">
    <citation type="submission" date="2024-10" db="EMBL/GenBank/DDBJ databases">
        <authorList>
            <person name="Kim D."/>
        </authorList>
    </citation>
    <scope>NUCLEOTIDE SEQUENCE [LARGE SCALE GENOMIC DNA]</scope>
    <source>
        <strain evidence="1">BH-2024</strain>
    </source>
</reference>
<evidence type="ECO:0000313" key="1">
    <source>
        <dbReference type="EMBL" id="KAL3106010.1"/>
    </source>
</evidence>
<protein>
    <submittedName>
        <fullName evidence="1">Uncharacterized protein</fullName>
    </submittedName>
</protein>
<dbReference type="PANTHER" id="PTHR31389">
    <property type="entry name" value="LD39211P"/>
    <property type="match status" value="1"/>
</dbReference>
<dbReference type="InterPro" id="IPR012444">
    <property type="entry name" value="DUF1647"/>
</dbReference>
<gene>
    <name evidence="1" type="ORF">niasHT_025801</name>
</gene>
<dbReference type="Gene3D" id="3.90.550.10">
    <property type="entry name" value="Spore Coat Polysaccharide Biosynthesis Protein SpsA, Chain A"/>
    <property type="match status" value="1"/>
</dbReference>
<comment type="caution">
    <text evidence="1">The sequence shown here is derived from an EMBL/GenBank/DDBJ whole genome shotgun (WGS) entry which is preliminary data.</text>
</comment>
<dbReference type="Proteomes" id="UP001620626">
    <property type="component" value="Unassembled WGS sequence"/>
</dbReference>
<organism evidence="1 2">
    <name type="scientific">Heterodera trifolii</name>
    <dbReference type="NCBI Taxonomy" id="157864"/>
    <lineage>
        <taxon>Eukaryota</taxon>
        <taxon>Metazoa</taxon>
        <taxon>Ecdysozoa</taxon>
        <taxon>Nematoda</taxon>
        <taxon>Chromadorea</taxon>
        <taxon>Rhabditida</taxon>
        <taxon>Tylenchina</taxon>
        <taxon>Tylenchomorpha</taxon>
        <taxon>Tylenchoidea</taxon>
        <taxon>Heteroderidae</taxon>
        <taxon>Heteroderinae</taxon>
        <taxon>Heterodera</taxon>
    </lineage>
</organism>
<evidence type="ECO:0000313" key="2">
    <source>
        <dbReference type="Proteomes" id="UP001620626"/>
    </source>
</evidence>
<dbReference type="InterPro" id="IPR029044">
    <property type="entry name" value="Nucleotide-diphossugar_trans"/>
</dbReference>
<dbReference type="AlphaFoldDB" id="A0ABD2KSU9"/>